<dbReference type="EMBL" id="CAJEWN010000274">
    <property type="protein sequence ID" value="CAD2176382.1"/>
    <property type="molecule type" value="Genomic_DNA"/>
</dbReference>
<keyword evidence="1" id="KW-0472">Membrane</keyword>
<protein>
    <submittedName>
        <fullName evidence="2">Uncharacterized protein</fullName>
    </submittedName>
</protein>
<feature type="transmembrane region" description="Helical" evidence="1">
    <location>
        <begin position="40"/>
        <end position="65"/>
    </location>
</feature>
<feature type="transmembrane region" description="Helical" evidence="1">
    <location>
        <begin position="12"/>
        <end position="33"/>
    </location>
</feature>
<name>A0A6V7VNQ3_MELEN</name>
<comment type="caution">
    <text evidence="2">The sequence shown here is derived from an EMBL/GenBank/DDBJ whole genome shotgun (WGS) entry which is preliminary data.</text>
</comment>
<dbReference type="AlphaFoldDB" id="A0A6V7VNQ3"/>
<evidence type="ECO:0000256" key="1">
    <source>
        <dbReference type="SAM" id="Phobius"/>
    </source>
</evidence>
<keyword evidence="1" id="KW-1133">Transmembrane helix</keyword>
<proteinExistence type="predicted"/>
<gene>
    <name evidence="2" type="ORF">MENT_LOCUS28184</name>
</gene>
<evidence type="ECO:0000313" key="2">
    <source>
        <dbReference type="EMBL" id="CAD2176382.1"/>
    </source>
</evidence>
<accession>A0A6V7VNQ3</accession>
<reference evidence="2 3" key="1">
    <citation type="submission" date="2020-08" db="EMBL/GenBank/DDBJ databases">
        <authorList>
            <person name="Koutsovoulos G."/>
            <person name="Danchin GJ E."/>
        </authorList>
    </citation>
    <scope>NUCLEOTIDE SEQUENCE [LARGE SCALE GENOMIC DNA]</scope>
</reference>
<sequence>MSSNNFYFEKYLLAIFVGISQSLISLILPNIFLKDQQQQLIVVIIHLIKYFCLICGNCLVIPFLFNKSKLQTLIFNYFIKQEQLSINKKLI</sequence>
<evidence type="ECO:0000313" key="3">
    <source>
        <dbReference type="Proteomes" id="UP000580250"/>
    </source>
</evidence>
<organism evidence="2 3">
    <name type="scientific">Meloidogyne enterolobii</name>
    <name type="common">Root-knot nematode worm</name>
    <name type="synonym">Meloidogyne mayaguensis</name>
    <dbReference type="NCBI Taxonomy" id="390850"/>
    <lineage>
        <taxon>Eukaryota</taxon>
        <taxon>Metazoa</taxon>
        <taxon>Ecdysozoa</taxon>
        <taxon>Nematoda</taxon>
        <taxon>Chromadorea</taxon>
        <taxon>Rhabditida</taxon>
        <taxon>Tylenchina</taxon>
        <taxon>Tylenchomorpha</taxon>
        <taxon>Tylenchoidea</taxon>
        <taxon>Meloidogynidae</taxon>
        <taxon>Meloidogyninae</taxon>
        <taxon>Meloidogyne</taxon>
    </lineage>
</organism>
<dbReference type="Proteomes" id="UP000580250">
    <property type="component" value="Unassembled WGS sequence"/>
</dbReference>
<keyword evidence="1" id="KW-0812">Transmembrane</keyword>